<dbReference type="WBParaSite" id="nOo.2.0.1.t06766-RA">
    <property type="protein sequence ID" value="nOo.2.0.1.t06766-RA"/>
    <property type="gene ID" value="nOo.2.0.1.g06766"/>
</dbReference>
<dbReference type="PANTHER" id="PTHR10492">
    <property type="match status" value="1"/>
</dbReference>
<feature type="domain" description="DNA helicase Pif1-like 2B" evidence="1">
    <location>
        <begin position="145"/>
        <end position="190"/>
    </location>
</feature>
<sequence length="269" mass="30825">MPSPNRSAAASFDAEFLLEQNYNMADLLQTLPIIPRSTPADETNDCLKYSTFKYHVKTLKLNTKMRVQLQNDRSAGIFSHRLLEIADGKMPVNLPQDEFYCLITSAIYQRQKKSWLKNLTFKVRQSHTNPPTLLWKQIKRNYPTEFLNSLDLPRISPTVLQLKIGLSIIMLQNINQPKLCNGTRLAVKKLMSNVVEAAVLTGLFKSKNFLIPRIPMIPMDMPFQFKSLPFPIQLAFAFTIKKSQSQSLEFCGSNLETDCFSHEQLYVAF</sequence>
<dbReference type="Pfam" id="PF21530">
    <property type="entry name" value="Pif1_2B_dom"/>
    <property type="match status" value="1"/>
</dbReference>
<reference evidence="2 3" key="2">
    <citation type="submission" date="2018-08" db="EMBL/GenBank/DDBJ databases">
        <authorList>
            <person name="Laetsch R D."/>
            <person name="Stevens L."/>
            <person name="Kumar S."/>
            <person name="Blaxter L. M."/>
        </authorList>
    </citation>
    <scope>NUCLEOTIDE SEQUENCE [LARGE SCALE GENOMIC DNA]</scope>
</reference>
<accession>A0A182EFA1</accession>
<evidence type="ECO:0000313" key="2">
    <source>
        <dbReference type="EMBL" id="VDK83626.1"/>
    </source>
</evidence>
<protein>
    <submittedName>
        <fullName evidence="4">ATP-dependent DNA helicase</fullName>
    </submittedName>
</protein>
<dbReference type="PANTHER" id="PTHR10492:SF57">
    <property type="entry name" value="ATP-DEPENDENT DNA HELICASE"/>
    <property type="match status" value="1"/>
</dbReference>
<reference evidence="4" key="1">
    <citation type="submission" date="2016-06" db="UniProtKB">
        <authorList>
            <consortium name="WormBaseParasite"/>
        </authorList>
    </citation>
    <scope>IDENTIFICATION</scope>
</reference>
<dbReference type="Proteomes" id="UP000271087">
    <property type="component" value="Unassembled WGS sequence"/>
</dbReference>
<evidence type="ECO:0000259" key="1">
    <source>
        <dbReference type="Pfam" id="PF21530"/>
    </source>
</evidence>
<evidence type="ECO:0000313" key="3">
    <source>
        <dbReference type="Proteomes" id="UP000271087"/>
    </source>
</evidence>
<name>A0A182EFA1_ONCOC</name>
<dbReference type="AlphaFoldDB" id="A0A182EFA1"/>
<gene>
    <name evidence="2" type="ORF">NOO_LOCUS6766</name>
</gene>
<evidence type="ECO:0000313" key="4">
    <source>
        <dbReference type="WBParaSite" id="nOo.2.0.1.t06766-RA"/>
    </source>
</evidence>
<proteinExistence type="predicted"/>
<keyword evidence="3" id="KW-1185">Reference proteome</keyword>
<organism evidence="4">
    <name type="scientific">Onchocerca ochengi</name>
    <name type="common">Filarial nematode worm</name>
    <dbReference type="NCBI Taxonomy" id="42157"/>
    <lineage>
        <taxon>Eukaryota</taxon>
        <taxon>Metazoa</taxon>
        <taxon>Ecdysozoa</taxon>
        <taxon>Nematoda</taxon>
        <taxon>Chromadorea</taxon>
        <taxon>Rhabditida</taxon>
        <taxon>Spirurina</taxon>
        <taxon>Spiruromorpha</taxon>
        <taxon>Filarioidea</taxon>
        <taxon>Onchocercidae</taxon>
        <taxon>Onchocerca</taxon>
    </lineage>
</organism>
<dbReference type="OrthoDB" id="272985at2759"/>
<dbReference type="STRING" id="42157.A0A182EFA1"/>
<dbReference type="InterPro" id="IPR049163">
    <property type="entry name" value="Pif1-like_2B_dom"/>
</dbReference>
<dbReference type="SUPFAM" id="SSF52540">
    <property type="entry name" value="P-loop containing nucleoside triphosphate hydrolases"/>
    <property type="match status" value="1"/>
</dbReference>
<dbReference type="InterPro" id="IPR027417">
    <property type="entry name" value="P-loop_NTPase"/>
</dbReference>
<dbReference type="EMBL" id="UYRW01002197">
    <property type="protein sequence ID" value="VDK83626.1"/>
    <property type="molecule type" value="Genomic_DNA"/>
</dbReference>